<dbReference type="EMBL" id="NPDY01000017">
    <property type="protein sequence ID" value="PJZ68723.1"/>
    <property type="molecule type" value="Genomic_DNA"/>
</dbReference>
<proteinExistence type="predicted"/>
<comment type="caution">
    <text evidence="2">The sequence shown here is derived from an EMBL/GenBank/DDBJ whole genome shotgun (WGS) entry which is preliminary data.</text>
</comment>
<evidence type="ECO:0000313" key="1">
    <source>
        <dbReference type="EMBL" id="PJZ68723.1"/>
    </source>
</evidence>
<dbReference type="Proteomes" id="UP000231962">
    <property type="component" value="Unassembled WGS sequence"/>
</dbReference>
<dbReference type="AlphaFoldDB" id="A0A2M9ZNX7"/>
<evidence type="ECO:0008006" key="5">
    <source>
        <dbReference type="Google" id="ProtNLM"/>
    </source>
</evidence>
<reference evidence="3 4" key="1">
    <citation type="submission" date="2017-07" db="EMBL/GenBank/DDBJ databases">
        <title>Leptospira spp. isolated from tropical soils.</title>
        <authorList>
            <person name="Thibeaux R."/>
            <person name="Iraola G."/>
            <person name="Ferres I."/>
            <person name="Bierque E."/>
            <person name="Girault D."/>
            <person name="Soupe-Gilbert M.-E."/>
            <person name="Picardeau M."/>
            <person name="Goarant C."/>
        </authorList>
    </citation>
    <scope>NUCLEOTIDE SEQUENCE [LARGE SCALE GENOMIC DNA]</scope>
    <source>
        <strain evidence="2 4">FH1-B-B1</strain>
        <strain evidence="1 3">FH1-B-C1</strain>
    </source>
</reference>
<organism evidence="2 4">
    <name type="scientific">Leptospira perolatii</name>
    <dbReference type="NCBI Taxonomy" id="2023191"/>
    <lineage>
        <taxon>Bacteria</taxon>
        <taxon>Pseudomonadati</taxon>
        <taxon>Spirochaetota</taxon>
        <taxon>Spirochaetia</taxon>
        <taxon>Leptospirales</taxon>
        <taxon>Leptospiraceae</taxon>
        <taxon>Leptospira</taxon>
    </lineage>
</organism>
<dbReference type="Proteomes" id="UP000231990">
    <property type="component" value="Unassembled WGS sequence"/>
</dbReference>
<accession>A0A2M9ZNX7</accession>
<keyword evidence="3" id="KW-1185">Reference proteome</keyword>
<dbReference type="EMBL" id="NPDZ01000004">
    <property type="protein sequence ID" value="PJZ73691.1"/>
    <property type="molecule type" value="Genomic_DNA"/>
</dbReference>
<protein>
    <recommendedName>
        <fullName evidence="5">Porin</fullName>
    </recommendedName>
</protein>
<name>A0A2M9ZNX7_9LEPT</name>
<evidence type="ECO:0000313" key="2">
    <source>
        <dbReference type="EMBL" id="PJZ73691.1"/>
    </source>
</evidence>
<gene>
    <name evidence="1" type="ORF">CH360_15055</name>
    <name evidence="2" type="ORF">CH373_08560</name>
</gene>
<dbReference type="OrthoDB" id="335142at2"/>
<evidence type="ECO:0000313" key="3">
    <source>
        <dbReference type="Proteomes" id="UP000231962"/>
    </source>
</evidence>
<sequence length="469" mass="52122">MILIAPEMYAEEVITTKPEEPDGFYGFRIGGVISPSYGQRIRDGASGVSNAGLDDKTGFSSPWTLVTITKEWQESGLTLEVWGELLRSSQLSADTKVDSGTKSNPYLLGIRRAALKKTWETNLGTYSVSFGMQELPHTYTQWQNYWRWRYLDKGPLESLGFASQPADLGLGLTGKWGIVSAQAMISNGEGYRETQNTESSGLDASSRLSIEPKIGDQNRLGLHFFTRMANFNGAAGNECREGKSSCLPSDSNPATTLQKDVRSLESESYAVEANYDRKTIVNFGLGAIWRKQKGGDIRDRAQPYSPVIIPGLDTFGSAAYAWLSLGNEKIRMIGRWEAGSGRSGVMAADRSDIHEFAPGIPETAYWKSNVASVFQGNLNSSGYSSRSSFKKYSVYLEWTVIERFRIALGYVEVRNQDSNGQREKNYVDQNGDLRTRTDYLGQFKGSVPYGISEYSALDRQLFLRSTLEF</sequence>
<evidence type="ECO:0000313" key="4">
    <source>
        <dbReference type="Proteomes" id="UP000231990"/>
    </source>
</evidence>